<dbReference type="OrthoDB" id="6047939at2759"/>
<proteinExistence type="predicted"/>
<dbReference type="Gene3D" id="3.90.1720.10">
    <property type="entry name" value="endopeptidase domain like (from Nostoc punctiforme)"/>
    <property type="match status" value="1"/>
</dbReference>
<name>A0A8B6HK95_MYTGA</name>
<evidence type="ECO:0000259" key="1">
    <source>
        <dbReference type="Pfam" id="PF04970"/>
    </source>
</evidence>
<sequence length="231" mass="26083">MASSTTHVQTTDEESPFFSTAESGLKHIDSQNKLVTVAHYTTSCPIISNNDNAGGKFLRETVRIKKDEYNSLLDFDNGVFIVKHENDLQTPKQVKEAYGRLLRRLDEEAYHVSWNNCEHIANYIFTGTDYYVQVQENRCCAHLLSVVTAELKDIGATNIILLSLLISIVGTFIRHAYVRVIVSTFISLIAKNVTAHCSFSHMEDTILQNARLRLSEADTLPYIEDLANLRV</sequence>
<keyword evidence="3" id="KW-1185">Reference proteome</keyword>
<protein>
    <recommendedName>
        <fullName evidence="1">LRAT domain-containing protein</fullName>
    </recommendedName>
</protein>
<feature type="domain" description="LRAT" evidence="1">
    <location>
        <begin position="37"/>
        <end position="128"/>
    </location>
</feature>
<accession>A0A8B6HK95</accession>
<evidence type="ECO:0000313" key="3">
    <source>
        <dbReference type="Proteomes" id="UP000596742"/>
    </source>
</evidence>
<dbReference type="AlphaFoldDB" id="A0A8B6HK95"/>
<dbReference type="Pfam" id="PF04970">
    <property type="entry name" value="LRAT"/>
    <property type="match status" value="1"/>
</dbReference>
<dbReference type="EMBL" id="UYJE01010121">
    <property type="protein sequence ID" value="VDI79908.1"/>
    <property type="molecule type" value="Genomic_DNA"/>
</dbReference>
<comment type="caution">
    <text evidence="2">The sequence shown here is derived from an EMBL/GenBank/DDBJ whole genome shotgun (WGS) entry which is preliminary data.</text>
</comment>
<organism evidence="2 3">
    <name type="scientific">Mytilus galloprovincialis</name>
    <name type="common">Mediterranean mussel</name>
    <dbReference type="NCBI Taxonomy" id="29158"/>
    <lineage>
        <taxon>Eukaryota</taxon>
        <taxon>Metazoa</taxon>
        <taxon>Spiralia</taxon>
        <taxon>Lophotrochozoa</taxon>
        <taxon>Mollusca</taxon>
        <taxon>Bivalvia</taxon>
        <taxon>Autobranchia</taxon>
        <taxon>Pteriomorphia</taxon>
        <taxon>Mytilida</taxon>
        <taxon>Mytiloidea</taxon>
        <taxon>Mytilidae</taxon>
        <taxon>Mytilinae</taxon>
        <taxon>Mytilus</taxon>
    </lineage>
</organism>
<reference evidence="2" key="1">
    <citation type="submission" date="2018-11" db="EMBL/GenBank/DDBJ databases">
        <authorList>
            <person name="Alioto T."/>
            <person name="Alioto T."/>
        </authorList>
    </citation>
    <scope>NUCLEOTIDE SEQUENCE</scope>
</reference>
<evidence type="ECO:0000313" key="2">
    <source>
        <dbReference type="EMBL" id="VDI79908.1"/>
    </source>
</evidence>
<gene>
    <name evidence="2" type="ORF">MGAL_10B031648</name>
</gene>
<dbReference type="InterPro" id="IPR007053">
    <property type="entry name" value="LRAT_dom"/>
</dbReference>
<dbReference type="Proteomes" id="UP000596742">
    <property type="component" value="Unassembled WGS sequence"/>
</dbReference>